<dbReference type="Gene3D" id="1.10.10.2840">
    <property type="entry name" value="PucR C-terminal helix-turn-helix domain"/>
    <property type="match status" value="1"/>
</dbReference>
<organism evidence="4 5">
    <name type="scientific">Mycolicibacterium madagascariense</name>
    <dbReference type="NCBI Taxonomy" id="212765"/>
    <lineage>
        <taxon>Bacteria</taxon>
        <taxon>Bacillati</taxon>
        <taxon>Actinomycetota</taxon>
        <taxon>Actinomycetes</taxon>
        <taxon>Mycobacteriales</taxon>
        <taxon>Mycobacteriaceae</taxon>
        <taxon>Mycolicibacterium</taxon>
    </lineage>
</organism>
<dbReference type="InterPro" id="IPR041522">
    <property type="entry name" value="CdaR_GGDEF"/>
</dbReference>
<feature type="domain" description="CdaR GGDEF-like" evidence="3">
    <location>
        <begin position="333"/>
        <end position="447"/>
    </location>
</feature>
<dbReference type="InterPro" id="IPR042070">
    <property type="entry name" value="PucR_C-HTH_sf"/>
</dbReference>
<dbReference type="InterPro" id="IPR051448">
    <property type="entry name" value="CdaR-like_regulators"/>
</dbReference>
<feature type="domain" description="PucR C-terminal helix-turn-helix" evidence="2">
    <location>
        <begin position="500"/>
        <end position="558"/>
    </location>
</feature>
<dbReference type="PANTHER" id="PTHR33744">
    <property type="entry name" value="CARBOHYDRATE DIACID REGULATOR"/>
    <property type="match status" value="1"/>
</dbReference>
<evidence type="ECO:0000256" key="1">
    <source>
        <dbReference type="ARBA" id="ARBA00006754"/>
    </source>
</evidence>
<dbReference type="AlphaFoldDB" id="A0A7I7XBY1"/>
<evidence type="ECO:0000259" key="3">
    <source>
        <dbReference type="Pfam" id="PF17853"/>
    </source>
</evidence>
<evidence type="ECO:0000313" key="5">
    <source>
        <dbReference type="Proteomes" id="UP000466517"/>
    </source>
</evidence>
<evidence type="ECO:0000259" key="2">
    <source>
        <dbReference type="Pfam" id="PF13556"/>
    </source>
</evidence>
<evidence type="ECO:0000313" key="4">
    <source>
        <dbReference type="EMBL" id="BBZ25878.1"/>
    </source>
</evidence>
<sequence>MAREVPGSFSFGQFAMRSSEQARTQLSNLYGVLVLSALMFDGRDAASILELAANAVSSLGAFRTDATYRFVNGALADGRQPDRKLDGRVDAHVAANPGADLTVELADGQSRYVIALQAVEGTKGALVVRAESAPTPEELFLLRALAQQTAAAMTSADLLEKERALMEDRQCAIKRLSDTVSELKRQDLIHATLTAVSGAGSGVQGIADALRELTSLNVVVEDVFGNPRAWSGGAEPDAHRPIGGDNREETLRRTAAQGTPQRDGNWIFWLIRQKANILGVVRVHDPNKVADRLDIVALEHAATVLALEFAHHRVLAETELRLRRDLLEDLLAGTDDESACLRAEALGHNLRVPHTVTVLHWKPGVAGDVIATAARRWAANARMHALAVRRPAMTVLLTDGAPDPGSLYRAVAAEVASGEGSIGVGSVAATASELPRSFAEAQRALQVQRDSMSPYGGRRFEDLGLYRILDRTSDRPEVHDFVMEWLGPLLTYDQTKNADLVTTLTHYLDCGGNYDDAARSLTIHRSTLRYRLGRIREITGRDLQDVEDRLNLHLATRIVRTTGLPPALDQKGHEEP</sequence>
<accession>A0A7I7XBY1</accession>
<dbReference type="InterPro" id="IPR025736">
    <property type="entry name" value="PucR_C-HTH_dom"/>
</dbReference>
<dbReference type="Pfam" id="PF13556">
    <property type="entry name" value="HTH_30"/>
    <property type="match status" value="1"/>
</dbReference>
<gene>
    <name evidence="4" type="ORF">MMAD_01730</name>
</gene>
<proteinExistence type="inferred from homology"/>
<evidence type="ECO:0008006" key="6">
    <source>
        <dbReference type="Google" id="ProtNLM"/>
    </source>
</evidence>
<dbReference type="RefSeq" id="WP_163731137.1">
    <property type="nucleotide sequence ID" value="NZ_AP022610.1"/>
</dbReference>
<protein>
    <recommendedName>
        <fullName evidence="6">Transcriptional regulator</fullName>
    </recommendedName>
</protein>
<keyword evidence="5" id="KW-1185">Reference proteome</keyword>
<dbReference type="Proteomes" id="UP000466517">
    <property type="component" value="Chromosome"/>
</dbReference>
<reference evidence="4 5" key="1">
    <citation type="journal article" date="2019" name="Emerg. Microbes Infect.">
        <title>Comprehensive subspecies identification of 175 nontuberculous mycobacteria species based on 7547 genomic profiles.</title>
        <authorList>
            <person name="Matsumoto Y."/>
            <person name="Kinjo T."/>
            <person name="Motooka D."/>
            <person name="Nabeya D."/>
            <person name="Jung N."/>
            <person name="Uechi K."/>
            <person name="Horii T."/>
            <person name="Iida T."/>
            <person name="Fujita J."/>
            <person name="Nakamura S."/>
        </authorList>
    </citation>
    <scope>NUCLEOTIDE SEQUENCE [LARGE SCALE GENOMIC DNA]</scope>
    <source>
        <strain evidence="4 5">JCM 13574</strain>
    </source>
</reference>
<dbReference type="Pfam" id="PF17853">
    <property type="entry name" value="GGDEF_2"/>
    <property type="match status" value="1"/>
</dbReference>
<dbReference type="EMBL" id="AP022610">
    <property type="protein sequence ID" value="BBZ25878.1"/>
    <property type="molecule type" value="Genomic_DNA"/>
</dbReference>
<name>A0A7I7XBY1_9MYCO</name>
<comment type="similarity">
    <text evidence="1">Belongs to the CdaR family.</text>
</comment>
<dbReference type="PANTHER" id="PTHR33744:SF1">
    <property type="entry name" value="DNA-BINDING TRANSCRIPTIONAL ACTIVATOR ADER"/>
    <property type="match status" value="1"/>
</dbReference>
<dbReference type="KEGG" id="mmag:MMAD_01730"/>